<proteinExistence type="predicted"/>
<name>A0A4S3JGY4_9EURO</name>
<dbReference type="EMBL" id="SOSA01000198">
    <property type="protein sequence ID" value="THC94623.1"/>
    <property type="molecule type" value="Genomic_DNA"/>
</dbReference>
<dbReference type="VEuPathDB" id="FungiDB:EYZ11_005911"/>
<reference evidence="1 2" key="1">
    <citation type="submission" date="2019-03" db="EMBL/GenBank/DDBJ databases">
        <title>The genome sequence of a newly discovered highly antifungal drug resistant Aspergillus species, Aspergillus tanneri NIH 1004.</title>
        <authorList>
            <person name="Mounaud S."/>
            <person name="Singh I."/>
            <person name="Joardar V."/>
            <person name="Pakala S."/>
            <person name="Pakala S."/>
            <person name="Venepally P."/>
            <person name="Hoover J."/>
            <person name="Nierman W."/>
            <person name="Chung J."/>
            <person name="Losada L."/>
        </authorList>
    </citation>
    <scope>NUCLEOTIDE SEQUENCE [LARGE SCALE GENOMIC DNA]</scope>
    <source>
        <strain evidence="1 2">NIH1004</strain>
    </source>
</reference>
<organism evidence="1 2">
    <name type="scientific">Aspergillus tanneri</name>
    <dbReference type="NCBI Taxonomy" id="1220188"/>
    <lineage>
        <taxon>Eukaryota</taxon>
        <taxon>Fungi</taxon>
        <taxon>Dikarya</taxon>
        <taxon>Ascomycota</taxon>
        <taxon>Pezizomycotina</taxon>
        <taxon>Eurotiomycetes</taxon>
        <taxon>Eurotiomycetidae</taxon>
        <taxon>Eurotiales</taxon>
        <taxon>Aspergillaceae</taxon>
        <taxon>Aspergillus</taxon>
        <taxon>Aspergillus subgen. Circumdati</taxon>
    </lineage>
</organism>
<comment type="caution">
    <text evidence="1">The sequence shown here is derived from an EMBL/GenBank/DDBJ whole genome shotgun (WGS) entry which is preliminary data.</text>
</comment>
<protein>
    <submittedName>
        <fullName evidence="1">Uncharacterized protein</fullName>
    </submittedName>
</protein>
<dbReference type="Proteomes" id="UP000308092">
    <property type="component" value="Unassembled WGS sequence"/>
</dbReference>
<evidence type="ECO:0000313" key="2">
    <source>
        <dbReference type="Proteomes" id="UP000308092"/>
    </source>
</evidence>
<keyword evidence="2" id="KW-1185">Reference proteome</keyword>
<accession>A0A4S3JGY4</accession>
<sequence>MLDLRKDLLNPLNPATLDAAPRRTTATTFIQFLEQAALRRSPYDSGDIHFDSVFTWKTNISSYTTHPRYPIPPEF</sequence>
<gene>
    <name evidence="1" type="ORF">EYZ11_005911</name>
</gene>
<evidence type="ECO:0000313" key="1">
    <source>
        <dbReference type="EMBL" id="THC94623.1"/>
    </source>
</evidence>
<dbReference type="AlphaFoldDB" id="A0A4S3JGY4"/>